<organism evidence="1 2">
    <name type="scientific">Capnocytophaga cynodegmi</name>
    <dbReference type="NCBI Taxonomy" id="28189"/>
    <lineage>
        <taxon>Bacteria</taxon>
        <taxon>Pseudomonadati</taxon>
        <taxon>Bacteroidota</taxon>
        <taxon>Flavobacteriia</taxon>
        <taxon>Flavobacteriales</taxon>
        <taxon>Flavobacteriaceae</taxon>
        <taxon>Capnocytophaga</taxon>
    </lineage>
</organism>
<dbReference type="EMBL" id="CDOG01000011">
    <property type="protein sequence ID" value="CEN36486.1"/>
    <property type="molecule type" value="Genomic_DNA"/>
</dbReference>
<protein>
    <submittedName>
        <fullName evidence="1">Uncharacterized protein</fullName>
    </submittedName>
</protein>
<reference evidence="1 2" key="1">
    <citation type="submission" date="2015-01" db="EMBL/GenBank/DDBJ databases">
        <authorList>
            <person name="MANFREDI Pablo"/>
        </authorList>
    </citation>
    <scope>NUCLEOTIDE SEQUENCE [LARGE SCALE GENOMIC DNA]</scope>
    <source>
        <strain evidence="1 2">Ccy74</strain>
    </source>
</reference>
<evidence type="ECO:0000313" key="1">
    <source>
        <dbReference type="EMBL" id="CEN36486.1"/>
    </source>
</evidence>
<dbReference type="Proteomes" id="UP000038083">
    <property type="component" value="Unassembled WGS sequence"/>
</dbReference>
<dbReference type="OrthoDB" id="9255712at2"/>
<evidence type="ECO:0000313" key="2">
    <source>
        <dbReference type="Proteomes" id="UP000038083"/>
    </source>
</evidence>
<dbReference type="RefSeq" id="WP_018278499.1">
    <property type="nucleotide sequence ID" value="NZ_CDOF01000013.1"/>
</dbReference>
<accession>A0A0B7HA02</accession>
<name>A0A0B7HA02_9FLAO</name>
<dbReference type="AlphaFoldDB" id="A0A0B7HA02"/>
<sequence>MKVYAHFFIEKGEKEVQYRWRTLLQFGDSWEVIGSVVMKNPGSAKSKLVVSDEKILEQLNKFDASEKWHEFTADNTMQNIEKLFREYSKFNNSDFKGVIQVFNLFNVIEADLGKALKIAQNVKNRLFYQTTDVDLNNLKAPVYLGWGGLGNDEQFKPVALKFFEKTKSLNISYLHNEFEVNSFYHPLYLIGRGKYKPKSIYLKSCFLENTTQPKNMKDFNFQPNINPQNIFNLLKENFKDSTILEENKTTIRIPFPDVSKLQLTITQSGKGSIGVRHTDFNPKENYSKKEYYEQDSFSEILSEFGYTSAVTWLGQKNFKDFDGFSDDEIADEIIAEIESLKTDFDKVK</sequence>
<proteinExistence type="predicted"/>
<gene>
    <name evidence="1" type="ORF">CCYN74_190024</name>
</gene>